<keyword evidence="7" id="KW-0813">Transport</keyword>
<dbReference type="InterPro" id="IPR006685">
    <property type="entry name" value="MscS_channel_2nd"/>
</dbReference>
<dbReference type="InterPro" id="IPR011066">
    <property type="entry name" value="MscS_channel_C_sf"/>
</dbReference>
<feature type="transmembrane region" description="Helical" evidence="7">
    <location>
        <begin position="224"/>
        <end position="247"/>
    </location>
</feature>
<dbReference type="InterPro" id="IPR023408">
    <property type="entry name" value="MscS_beta-dom_sf"/>
</dbReference>
<name>A0A9Q3XEC7_9SPHN</name>
<dbReference type="InterPro" id="IPR010920">
    <property type="entry name" value="LSM_dom_sf"/>
</dbReference>
<dbReference type="Pfam" id="PF00924">
    <property type="entry name" value="MS_channel_2nd"/>
    <property type="match status" value="1"/>
</dbReference>
<comment type="caution">
    <text evidence="11">The sequence shown here is derived from an EMBL/GenBank/DDBJ whole genome shotgun (WGS) entry which is preliminary data.</text>
</comment>
<dbReference type="SUPFAM" id="SSF50182">
    <property type="entry name" value="Sm-like ribonucleoproteins"/>
    <property type="match status" value="1"/>
</dbReference>
<dbReference type="SUPFAM" id="SSF82689">
    <property type="entry name" value="Mechanosensitive channel protein MscS (YggB), C-terminal domain"/>
    <property type="match status" value="1"/>
</dbReference>
<evidence type="ECO:0000256" key="4">
    <source>
        <dbReference type="ARBA" id="ARBA00022692"/>
    </source>
</evidence>
<keyword evidence="3" id="KW-1003">Cell membrane</keyword>
<gene>
    <name evidence="11" type="ORF">KUV31_09740</name>
</gene>
<keyword evidence="7" id="KW-0407">Ion channel</keyword>
<keyword evidence="6 7" id="KW-0472">Membrane</keyword>
<evidence type="ECO:0000256" key="8">
    <source>
        <dbReference type="SAM" id="SignalP"/>
    </source>
</evidence>
<evidence type="ECO:0000256" key="7">
    <source>
        <dbReference type="RuleBase" id="RU369025"/>
    </source>
</evidence>
<dbReference type="PANTHER" id="PTHR30221">
    <property type="entry name" value="SMALL-CONDUCTANCE MECHANOSENSITIVE CHANNEL"/>
    <property type="match status" value="1"/>
</dbReference>
<proteinExistence type="inferred from homology"/>
<dbReference type="Pfam" id="PF21082">
    <property type="entry name" value="MS_channel_3rd"/>
    <property type="match status" value="1"/>
</dbReference>
<dbReference type="RefSeq" id="WP_222405371.1">
    <property type="nucleotide sequence ID" value="NZ_JAHVKP010000001.1"/>
</dbReference>
<comment type="subcellular location">
    <subcellularLocation>
        <location evidence="7">Cell inner membrane</location>
        <topology evidence="7">Multi-pass membrane protein</topology>
    </subcellularLocation>
    <subcellularLocation>
        <location evidence="1">Cell membrane</location>
        <topology evidence="1">Multi-pass membrane protein</topology>
    </subcellularLocation>
</comment>
<evidence type="ECO:0000256" key="5">
    <source>
        <dbReference type="ARBA" id="ARBA00022989"/>
    </source>
</evidence>
<dbReference type="Gene3D" id="2.30.30.60">
    <property type="match status" value="1"/>
</dbReference>
<dbReference type="SUPFAM" id="SSF82861">
    <property type="entry name" value="Mechanosensitive channel protein MscS (YggB), transmembrane region"/>
    <property type="match status" value="1"/>
</dbReference>
<evidence type="ECO:0000256" key="2">
    <source>
        <dbReference type="ARBA" id="ARBA00008017"/>
    </source>
</evidence>
<dbReference type="Gene3D" id="3.30.70.100">
    <property type="match status" value="1"/>
</dbReference>
<evidence type="ECO:0000256" key="6">
    <source>
        <dbReference type="ARBA" id="ARBA00023136"/>
    </source>
</evidence>
<reference evidence="11" key="1">
    <citation type="submission" date="2021-06" db="EMBL/GenBank/DDBJ databases">
        <title>50 bacteria genomes isolated from Dapeng, Shenzhen, China.</title>
        <authorList>
            <person name="Zheng W."/>
            <person name="Yu S."/>
            <person name="Huang Y."/>
        </authorList>
    </citation>
    <scope>NUCLEOTIDE SEQUENCE</scope>
    <source>
        <strain evidence="11">DP4N28-2</strain>
    </source>
</reference>
<keyword evidence="8" id="KW-0732">Signal</keyword>
<protein>
    <recommendedName>
        <fullName evidence="7">Small-conductance mechanosensitive channel</fullName>
    </recommendedName>
</protein>
<dbReference type="InterPro" id="IPR045275">
    <property type="entry name" value="MscS_archaea/bacteria_type"/>
</dbReference>
<feature type="signal peptide" evidence="8">
    <location>
        <begin position="1"/>
        <end position="25"/>
    </location>
</feature>
<organism evidence="11 12">
    <name type="scientific">Qipengyuania aquimaris</name>
    <dbReference type="NCBI Taxonomy" id="255984"/>
    <lineage>
        <taxon>Bacteria</taxon>
        <taxon>Pseudomonadati</taxon>
        <taxon>Pseudomonadota</taxon>
        <taxon>Alphaproteobacteria</taxon>
        <taxon>Sphingomonadales</taxon>
        <taxon>Erythrobacteraceae</taxon>
        <taxon>Qipengyuania</taxon>
    </lineage>
</organism>
<dbReference type="PANTHER" id="PTHR30221:SF1">
    <property type="entry name" value="SMALL-CONDUCTANCE MECHANOSENSITIVE CHANNEL"/>
    <property type="match status" value="1"/>
</dbReference>
<evidence type="ECO:0000313" key="12">
    <source>
        <dbReference type="Proteomes" id="UP000824927"/>
    </source>
</evidence>
<feature type="transmembrane region" description="Helical" evidence="7">
    <location>
        <begin position="253"/>
        <end position="271"/>
    </location>
</feature>
<dbReference type="Gene3D" id="1.10.287.1260">
    <property type="match status" value="1"/>
</dbReference>
<keyword evidence="4 7" id="KW-0812">Transmembrane</keyword>
<comment type="function">
    <text evidence="7">Mechanosensitive channel that participates in the regulation of osmotic pressure changes within the cell, opening in response to stretch forces in the membrane lipid bilayer, without the need for other proteins. Contributes to normal resistance to hypoosmotic shock. Forms an ion channel of 1.0 nanosiemens conductance with a slight preference for anions.</text>
</comment>
<dbReference type="InterPro" id="IPR049278">
    <property type="entry name" value="MS_channel_C"/>
</dbReference>
<accession>A0A9Q3XEC7</accession>
<sequence>MSAARLWALLIVAFVTLGFPTSVLAQEAEPDRQEPEVTEAPAEPAPDELVALASQPNISVAQLSHLLVPLTVEELEEVSETWLQLVRGKTAEIARAQAERVSSANPSDEAKIAAIVGLVEQRARLLERYTLVVDSLERKGGNPDLVQKLRSYRQGILYEETALAPARALFGSFIEWLGRPDGGIAVLWRIFVAFLAVAAIILVARIARGFVKLWIGRFTKISKLLQAFIVGAFFWLFILAGIIVVLASVDVDITPVFALIGGASFILAFAFQDTLGNLASGLMIMINQPFDEGDYIEVGGVGGTVKNVNMVGTTVATPDNRIIVVPNKNVWGNVIVNATASATRRVDLVFGASYEDSIQEVLDLIKEQVAAHPKVLSDPPADIRPTELGASAVNFVCRPWVNAEDYWDVKCELTQKVKEAFDARGLTMPFPQQDVHVKSLPENK</sequence>
<evidence type="ECO:0000259" key="10">
    <source>
        <dbReference type="Pfam" id="PF21082"/>
    </source>
</evidence>
<feature type="domain" description="Mechanosensitive ion channel MscS" evidence="9">
    <location>
        <begin position="273"/>
        <end position="339"/>
    </location>
</feature>
<feature type="transmembrane region" description="Helical" evidence="7">
    <location>
        <begin position="186"/>
        <end position="204"/>
    </location>
</feature>
<keyword evidence="7" id="KW-0997">Cell inner membrane</keyword>
<keyword evidence="5 7" id="KW-1133">Transmembrane helix</keyword>
<evidence type="ECO:0000256" key="3">
    <source>
        <dbReference type="ARBA" id="ARBA00022475"/>
    </source>
</evidence>
<dbReference type="EMBL" id="JAHVKP010000001">
    <property type="protein sequence ID" value="MBY6218621.1"/>
    <property type="molecule type" value="Genomic_DNA"/>
</dbReference>
<dbReference type="GO" id="GO:0005886">
    <property type="term" value="C:plasma membrane"/>
    <property type="evidence" value="ECO:0007669"/>
    <property type="project" value="UniProtKB-SubCell"/>
</dbReference>
<feature type="chain" id="PRO_5040346325" description="Small-conductance mechanosensitive channel" evidence="8">
    <location>
        <begin position="26"/>
        <end position="444"/>
    </location>
</feature>
<dbReference type="GO" id="GO:0008381">
    <property type="term" value="F:mechanosensitive monoatomic ion channel activity"/>
    <property type="evidence" value="ECO:0007669"/>
    <property type="project" value="InterPro"/>
</dbReference>
<evidence type="ECO:0000259" key="9">
    <source>
        <dbReference type="Pfam" id="PF00924"/>
    </source>
</evidence>
<keyword evidence="7" id="KW-0406">Ion transport</keyword>
<dbReference type="AlphaFoldDB" id="A0A9Q3XEC7"/>
<evidence type="ECO:0000256" key="1">
    <source>
        <dbReference type="ARBA" id="ARBA00004651"/>
    </source>
</evidence>
<dbReference type="Proteomes" id="UP000824927">
    <property type="component" value="Unassembled WGS sequence"/>
</dbReference>
<comment type="similarity">
    <text evidence="2 7">Belongs to the MscS (TC 1.A.23) family.</text>
</comment>
<evidence type="ECO:0000313" key="11">
    <source>
        <dbReference type="EMBL" id="MBY6218621.1"/>
    </source>
</evidence>
<dbReference type="InterPro" id="IPR011014">
    <property type="entry name" value="MscS_channel_TM-2"/>
</dbReference>
<comment type="caution">
    <text evidence="7">Lacks conserved residue(s) required for the propagation of feature annotation.</text>
</comment>
<feature type="domain" description="Mechanosensitive ion channel MscS C-terminal" evidence="10">
    <location>
        <begin position="346"/>
        <end position="426"/>
    </location>
</feature>
<comment type="subunit">
    <text evidence="7">Homoheptamer.</text>
</comment>